<dbReference type="HOGENOM" id="CLU_771596_0_0_1"/>
<keyword evidence="2" id="KW-1185">Reference proteome</keyword>
<proteinExistence type="predicted"/>
<dbReference type="GeneID" id="4388111"/>
<dbReference type="EMBL" id="CH408029">
    <property type="protein sequence ID" value="EAQ93454.1"/>
    <property type="molecule type" value="Genomic_DNA"/>
</dbReference>
<dbReference type="InParanoid" id="Q2HDL5"/>
<dbReference type="RefSeq" id="XP_001220910.1">
    <property type="nucleotide sequence ID" value="XM_001220909.1"/>
</dbReference>
<evidence type="ECO:0000313" key="2">
    <source>
        <dbReference type="Proteomes" id="UP000001056"/>
    </source>
</evidence>
<accession>Q2HDL5</accession>
<reference evidence="2" key="1">
    <citation type="journal article" date="2015" name="Genome Announc.">
        <title>Draft genome sequence of the cellulolytic fungus Chaetomium globosum.</title>
        <authorList>
            <person name="Cuomo C.A."/>
            <person name="Untereiner W.A."/>
            <person name="Ma L.-J."/>
            <person name="Grabherr M."/>
            <person name="Birren B.W."/>
        </authorList>
    </citation>
    <scope>NUCLEOTIDE SEQUENCE [LARGE SCALE GENOMIC DNA]</scope>
    <source>
        <strain evidence="2">ATCC 6205 / CBS 148.51 / DSM 1962 / NBRC 6347 / NRRL 1970</strain>
    </source>
</reference>
<dbReference type="AlphaFoldDB" id="Q2HDL5"/>
<evidence type="ECO:0000313" key="1">
    <source>
        <dbReference type="EMBL" id="EAQ93454.1"/>
    </source>
</evidence>
<organism evidence="1 2">
    <name type="scientific">Chaetomium globosum (strain ATCC 6205 / CBS 148.51 / DSM 1962 / NBRC 6347 / NRRL 1970)</name>
    <name type="common">Soil fungus</name>
    <dbReference type="NCBI Taxonomy" id="306901"/>
    <lineage>
        <taxon>Eukaryota</taxon>
        <taxon>Fungi</taxon>
        <taxon>Dikarya</taxon>
        <taxon>Ascomycota</taxon>
        <taxon>Pezizomycotina</taxon>
        <taxon>Sordariomycetes</taxon>
        <taxon>Sordariomycetidae</taxon>
        <taxon>Sordariales</taxon>
        <taxon>Chaetomiaceae</taxon>
        <taxon>Chaetomium</taxon>
    </lineage>
</organism>
<sequence>MGYRKARALPRWCEPEARTVDFLTGVVQRTWAPTQWSDHYPPIQNQAVPVLGVKPRVQGSAGFAQQKKVREAVWGSRKIPNERGWLGERSCARNSQSRENYELPCLEEAPRIVPRLSVAQCAVCLSGVIAGFPSFPPQAVPMAWVRCQQGPGSSRSRSRIRRWHSTLPTWKVLSMPTQTPAQHHPLTSASSQLLQPDNLKHSYKGAILINDPASVARLWATFRAAICEYGFPGPALAKRTTEIDVPSLSALSKTQAPSGKELECGAPPNLLRSVQIAQCHSAALGWETHAADGIPWLSSLTYAVLLRLLPLSCLASLDEQQRTVQRPANFAQKDGPVLSQGCPCTQSTALASGQSVTAT</sequence>
<dbReference type="VEuPathDB" id="FungiDB:CHGG_01689"/>
<protein>
    <submittedName>
        <fullName evidence="1">Uncharacterized protein</fullName>
    </submittedName>
</protein>
<dbReference type="Proteomes" id="UP000001056">
    <property type="component" value="Unassembled WGS sequence"/>
</dbReference>
<gene>
    <name evidence="1" type="ORF">CHGG_01689</name>
</gene>
<name>Q2HDL5_CHAGB</name>